<organism evidence="1 2">
    <name type="scientific">Mariniblastus fucicola</name>
    <dbReference type="NCBI Taxonomy" id="980251"/>
    <lineage>
        <taxon>Bacteria</taxon>
        <taxon>Pseudomonadati</taxon>
        <taxon>Planctomycetota</taxon>
        <taxon>Planctomycetia</taxon>
        <taxon>Pirellulales</taxon>
        <taxon>Pirellulaceae</taxon>
        <taxon>Mariniblastus</taxon>
    </lineage>
</organism>
<dbReference type="EMBL" id="CP042912">
    <property type="protein sequence ID" value="QEG23451.1"/>
    <property type="molecule type" value="Genomic_DNA"/>
</dbReference>
<accession>A0A5B9PL95</accession>
<dbReference type="Proteomes" id="UP000322214">
    <property type="component" value="Chromosome"/>
</dbReference>
<reference evidence="1 2" key="1">
    <citation type="submission" date="2019-08" db="EMBL/GenBank/DDBJ databases">
        <title>Deep-cultivation of Planctomycetes and their phenomic and genomic characterization uncovers novel biology.</title>
        <authorList>
            <person name="Wiegand S."/>
            <person name="Jogler M."/>
            <person name="Boedeker C."/>
            <person name="Pinto D."/>
            <person name="Vollmers J."/>
            <person name="Rivas-Marin E."/>
            <person name="Kohn T."/>
            <person name="Peeters S.H."/>
            <person name="Heuer A."/>
            <person name="Rast P."/>
            <person name="Oberbeckmann S."/>
            <person name="Bunk B."/>
            <person name="Jeske O."/>
            <person name="Meyerdierks A."/>
            <person name="Storesund J.E."/>
            <person name="Kallscheuer N."/>
            <person name="Luecker S."/>
            <person name="Lage O.M."/>
            <person name="Pohl T."/>
            <person name="Merkel B.J."/>
            <person name="Hornburger P."/>
            <person name="Mueller R.-W."/>
            <person name="Bruemmer F."/>
            <person name="Labrenz M."/>
            <person name="Spormann A.M."/>
            <person name="Op den Camp H."/>
            <person name="Overmann J."/>
            <person name="Amann R."/>
            <person name="Jetten M.S.M."/>
            <person name="Mascher T."/>
            <person name="Medema M.H."/>
            <person name="Devos D.P."/>
            <person name="Kaster A.-K."/>
            <person name="Ovreas L."/>
            <person name="Rohde M."/>
            <person name="Galperin M.Y."/>
            <person name="Jogler C."/>
        </authorList>
    </citation>
    <scope>NUCLEOTIDE SEQUENCE [LARGE SCALE GENOMIC DNA]</scope>
    <source>
        <strain evidence="1 2">FC18</strain>
    </source>
</reference>
<keyword evidence="2" id="KW-1185">Reference proteome</keyword>
<dbReference type="RefSeq" id="WP_075082062.1">
    <property type="nucleotide sequence ID" value="NZ_CP042912.1"/>
</dbReference>
<dbReference type="KEGG" id="mff:MFFC18_33500"/>
<proteinExistence type="predicted"/>
<sequence>MKRLNQLITRLLIIALVALAAWVGRAHLGKQALVYHLQSYVGARVDARQLHLNAEDATVFLNQVEVASPLHDRKNLLQFEAASLKVDLEALKKRQLVINEGRLSQIKFGSPRTTSGKLERGLFDPPLPLVDESSTEATPPAGVPQSYDQIAGYPAAQKWRDSLIVDVSQTASSEVSSFEIGKTLTQKSQLWVDRFRDPHKQMAHVEKSLTLVEEILSMPVDQLNPLRSGDDKLKDAVAAIDSSRKALEKVGASITEFESQSQKDIYDLSQVQVRDRQMLVSSSGTQKFDSKLINELLIGDIQRKLVANGLDWFQEFRTSLPNPEADFRPLKRGRDVHFAGQVSRPKIEIKKLQIDGAAEFANSHFRFAGTIENLLDDPTKSEHPLTFNFRAQGDPQVIVSGMVDQSRGKKVDSIHFTGHAIPQPAYTLGSNESIQLSMTGDSRLFVDADLNADANDQLGGSITFTFEDVMLHADSVHESAGGAGTAARLNETVSGIQSFRITSTLGGTIYQPTTTFASDLGPQVAASLESVFRDAQQLAQKKKEHRLNKTVEGDLVQLKSSITDGIASLNESWRANYSRLNRLSKRLSTARGPQLTRPNKLR</sequence>
<protein>
    <recommendedName>
        <fullName evidence="3">TIGR03545 family protein</fullName>
    </recommendedName>
</protein>
<evidence type="ECO:0000313" key="1">
    <source>
        <dbReference type="EMBL" id="QEG23451.1"/>
    </source>
</evidence>
<evidence type="ECO:0008006" key="3">
    <source>
        <dbReference type="Google" id="ProtNLM"/>
    </source>
</evidence>
<evidence type="ECO:0000313" key="2">
    <source>
        <dbReference type="Proteomes" id="UP000322214"/>
    </source>
</evidence>
<name>A0A5B9PL95_9BACT</name>
<gene>
    <name evidence="1" type="ORF">MFFC18_33500</name>
</gene>
<dbReference type="AlphaFoldDB" id="A0A5B9PL95"/>